<comment type="caution">
    <text evidence="1">The sequence shown here is derived from an EMBL/GenBank/DDBJ whole genome shotgun (WGS) entry which is preliminary data.</text>
</comment>
<organism evidence="1 2">
    <name type="scientific">Penstemon davidsonii</name>
    <dbReference type="NCBI Taxonomy" id="160366"/>
    <lineage>
        <taxon>Eukaryota</taxon>
        <taxon>Viridiplantae</taxon>
        <taxon>Streptophyta</taxon>
        <taxon>Embryophyta</taxon>
        <taxon>Tracheophyta</taxon>
        <taxon>Spermatophyta</taxon>
        <taxon>Magnoliopsida</taxon>
        <taxon>eudicotyledons</taxon>
        <taxon>Gunneridae</taxon>
        <taxon>Pentapetalae</taxon>
        <taxon>asterids</taxon>
        <taxon>lamiids</taxon>
        <taxon>Lamiales</taxon>
        <taxon>Plantaginaceae</taxon>
        <taxon>Cheloneae</taxon>
        <taxon>Penstemon</taxon>
    </lineage>
</organism>
<sequence length="127" mass="14462">MDQEEELPLEEKQCHKERAQKHGFLGVILGPFYWLKKLSEELHWSFVLGVVVVYGINQGLSMGLSKIQFPLLDIEGDLISSLLPKIFIKPEMKMEKLGSDMARDTDEFRGRIEKESLLVQGVKCANA</sequence>
<reference evidence="1 2" key="1">
    <citation type="journal article" date="2023" name="bioRxiv">
        <title>Genome report: Whole genome sequence and annotation of Penstemon davidsonii.</title>
        <authorList>
            <person name="Ostevik K.L."/>
            <person name="Alabady M."/>
            <person name="Zhang M."/>
            <person name="Rausher M.D."/>
        </authorList>
    </citation>
    <scope>NUCLEOTIDE SEQUENCE [LARGE SCALE GENOMIC DNA]</scope>
    <source>
        <strain evidence="1">DNT005</strain>
        <tissue evidence="1">Whole leaf</tissue>
    </source>
</reference>
<dbReference type="EMBL" id="JAYDYQ010001088">
    <property type="protein sequence ID" value="KAK4488904.1"/>
    <property type="molecule type" value="Genomic_DNA"/>
</dbReference>
<evidence type="ECO:0000313" key="1">
    <source>
        <dbReference type="EMBL" id="KAK4488904.1"/>
    </source>
</evidence>
<gene>
    <name evidence="1" type="ORF">RD792_004694</name>
</gene>
<protein>
    <submittedName>
        <fullName evidence="1">Uncharacterized protein</fullName>
    </submittedName>
</protein>
<dbReference type="Proteomes" id="UP001291926">
    <property type="component" value="Unassembled WGS sequence"/>
</dbReference>
<proteinExistence type="predicted"/>
<evidence type="ECO:0000313" key="2">
    <source>
        <dbReference type="Proteomes" id="UP001291926"/>
    </source>
</evidence>
<keyword evidence="2" id="KW-1185">Reference proteome</keyword>
<accession>A0ABR0DI46</accession>
<name>A0ABR0DI46_9LAMI</name>